<dbReference type="PANTHER" id="PTHR42709:SF4">
    <property type="entry name" value="INNER MEMBRANE PROTEIN YQAA"/>
    <property type="match status" value="1"/>
</dbReference>
<keyword evidence="1" id="KW-0812">Transmembrane</keyword>
<dbReference type="PANTHER" id="PTHR42709">
    <property type="entry name" value="ALKALINE PHOSPHATASE LIKE PROTEIN"/>
    <property type="match status" value="1"/>
</dbReference>
<evidence type="ECO:0000256" key="1">
    <source>
        <dbReference type="SAM" id="Phobius"/>
    </source>
</evidence>
<feature type="transmembrane region" description="Helical" evidence="1">
    <location>
        <begin position="95"/>
        <end position="115"/>
    </location>
</feature>
<proteinExistence type="predicted"/>
<feature type="domain" description="VTT" evidence="2">
    <location>
        <begin position="32"/>
        <end position="142"/>
    </location>
</feature>
<dbReference type="Proteomes" id="UP000191931">
    <property type="component" value="Unassembled WGS sequence"/>
</dbReference>
<dbReference type="InterPro" id="IPR032816">
    <property type="entry name" value="VTT_dom"/>
</dbReference>
<feature type="transmembrane region" description="Helical" evidence="1">
    <location>
        <begin position="42"/>
        <end position="62"/>
    </location>
</feature>
<dbReference type="InterPro" id="IPR051311">
    <property type="entry name" value="DedA_domain"/>
</dbReference>
<keyword evidence="1" id="KW-1133">Transmembrane helix</keyword>
<gene>
    <name evidence="3" type="ORF">DEMABW1_80194</name>
    <name evidence="4" type="ORF">MTBBW1_80194</name>
</gene>
<protein>
    <submittedName>
        <fullName evidence="3">SNARE associated Golgi protein</fullName>
    </submittedName>
</protein>
<reference evidence="3" key="1">
    <citation type="submission" date="2012-10" db="EMBL/GenBank/DDBJ databases">
        <authorList>
            <person name="Lefevre C."/>
        </authorList>
    </citation>
    <scope>NUCLEOTIDE SEQUENCE</scope>
    <source>
        <strain evidence="3">BW-1</strain>
    </source>
</reference>
<reference evidence="3" key="2">
    <citation type="submission" date="2012-12" db="EMBL/GenBank/DDBJ databases">
        <title>Region harboring genes involved in magnetosome formation of Candidatus Desulfamplus magnetosmortis.</title>
        <authorList>
            <person name="Lefevre C.T."/>
            <person name="Bazylinski D.A."/>
        </authorList>
    </citation>
    <scope>NUCLEOTIDE SEQUENCE</scope>
    <source>
        <strain evidence="3">BW-1</strain>
    </source>
</reference>
<dbReference type="RefSeq" id="WP_080799668.1">
    <property type="nucleotide sequence ID" value="NZ_LT828540.1"/>
</dbReference>
<organism evidence="3">
    <name type="scientific">Desulfamplus magnetovallimortis</name>
    <dbReference type="NCBI Taxonomy" id="1246637"/>
    <lineage>
        <taxon>Bacteria</taxon>
        <taxon>Pseudomonadati</taxon>
        <taxon>Thermodesulfobacteriota</taxon>
        <taxon>Desulfobacteria</taxon>
        <taxon>Desulfobacterales</taxon>
        <taxon>Desulfobacteraceae</taxon>
        <taxon>Desulfamplus</taxon>
    </lineage>
</organism>
<evidence type="ECO:0000313" key="4">
    <source>
        <dbReference type="EMBL" id="SLM32851.1"/>
    </source>
</evidence>
<accession>L0R5J6</accession>
<dbReference type="EMBL" id="FWEV01000325">
    <property type="protein sequence ID" value="SLM32851.1"/>
    <property type="molecule type" value="Genomic_DNA"/>
</dbReference>
<feature type="transmembrane region" description="Helical" evidence="1">
    <location>
        <begin position="12"/>
        <end position="36"/>
    </location>
</feature>
<dbReference type="OrthoDB" id="5419086at2"/>
<reference evidence="4 5" key="3">
    <citation type="submission" date="2017-03" db="EMBL/GenBank/DDBJ databases">
        <authorList>
            <person name="Afonso C.L."/>
            <person name="Miller P.J."/>
            <person name="Scott M.A."/>
            <person name="Spackman E."/>
            <person name="Goraichik I."/>
            <person name="Dimitrov K.M."/>
            <person name="Suarez D.L."/>
            <person name="Swayne D.E."/>
        </authorList>
    </citation>
    <scope>NUCLEOTIDE SEQUENCE [LARGE SCALE GENOMIC DNA]</scope>
    <source>
        <strain evidence="4">PRJEB14757</strain>
    </source>
</reference>
<name>L0R5J6_9BACT</name>
<feature type="transmembrane region" description="Helical" evidence="1">
    <location>
        <begin position="121"/>
        <end position="142"/>
    </location>
</feature>
<sequence length="146" mass="16199">MEFLAEYGYAGLFLSAFGAATILPLASEIILTMLWLNAYDHFLLLMVATSGNVLGSIVNYIIGIRGGRWIVIRLLRISEHEMSKAEEKFKKHGQIVLLLAWLPVIGDPLTVVAGILKVNPLSFLCLVTIGKFMRYLFVVMAIEVSV</sequence>
<keyword evidence="1" id="KW-0472">Membrane</keyword>
<evidence type="ECO:0000313" key="3">
    <source>
        <dbReference type="EMBL" id="CCO06800.1"/>
    </source>
</evidence>
<keyword evidence="5" id="KW-1185">Reference proteome</keyword>
<evidence type="ECO:0000313" key="5">
    <source>
        <dbReference type="Proteomes" id="UP000191931"/>
    </source>
</evidence>
<dbReference type="AlphaFoldDB" id="L0R5J6"/>
<evidence type="ECO:0000259" key="2">
    <source>
        <dbReference type="Pfam" id="PF09335"/>
    </source>
</evidence>
<dbReference type="Pfam" id="PF09335">
    <property type="entry name" value="VTT_dom"/>
    <property type="match status" value="1"/>
</dbReference>
<dbReference type="EMBL" id="HF547348">
    <property type="protein sequence ID" value="CCO06800.1"/>
    <property type="molecule type" value="Genomic_DNA"/>
</dbReference>